<proteinExistence type="inferred from homology"/>
<accession>A0A1D1XHY5</accession>
<comment type="similarity">
    <text evidence="3">Belongs to the GRAS family.</text>
</comment>
<evidence type="ECO:0000256" key="4">
    <source>
        <dbReference type="SAM" id="MobiDB-lite"/>
    </source>
</evidence>
<comment type="caution">
    <text evidence="3">Lacks conserved residue(s) required for the propagation of feature annotation.</text>
</comment>
<evidence type="ECO:0000313" key="6">
    <source>
        <dbReference type="EMBL" id="JAT43027.1"/>
    </source>
</evidence>
<evidence type="ECO:0000256" key="3">
    <source>
        <dbReference type="PROSITE-ProRule" id="PRU01191"/>
    </source>
</evidence>
<gene>
    <name evidence="5" type="primary">CIGR1_3</name>
    <name evidence="6" type="synonym">CIGR1_6</name>
    <name evidence="6" type="ORF">g.42066</name>
    <name evidence="5" type="ORF">g.42068</name>
</gene>
<keyword evidence="1" id="KW-0805">Transcription regulation</keyword>
<feature type="compositionally biased region" description="Basic and acidic residues" evidence="4">
    <location>
        <begin position="141"/>
        <end position="166"/>
    </location>
</feature>
<name>A0A1D1XHY5_9ARAE</name>
<dbReference type="EMBL" id="GDJX01024909">
    <property type="protein sequence ID" value="JAT43027.1"/>
    <property type="molecule type" value="Transcribed_RNA"/>
</dbReference>
<dbReference type="InterPro" id="IPR005202">
    <property type="entry name" value="TF_GRAS"/>
</dbReference>
<dbReference type="PROSITE" id="PS50985">
    <property type="entry name" value="GRAS"/>
    <property type="match status" value="1"/>
</dbReference>
<reference evidence="5" key="1">
    <citation type="submission" date="2015-07" db="EMBL/GenBank/DDBJ databases">
        <title>Transcriptome Assembly of Anthurium amnicola.</title>
        <authorList>
            <person name="Suzuki J."/>
        </authorList>
    </citation>
    <scope>NUCLEOTIDE SEQUENCE</scope>
</reference>
<dbReference type="Pfam" id="PF03514">
    <property type="entry name" value="GRAS"/>
    <property type="match status" value="1"/>
</dbReference>
<dbReference type="PANTHER" id="PTHR31636">
    <property type="entry name" value="OSJNBA0084A10.13 PROTEIN-RELATED"/>
    <property type="match status" value="1"/>
</dbReference>
<organism evidence="5">
    <name type="scientific">Anthurium amnicola</name>
    <dbReference type="NCBI Taxonomy" id="1678845"/>
    <lineage>
        <taxon>Eukaryota</taxon>
        <taxon>Viridiplantae</taxon>
        <taxon>Streptophyta</taxon>
        <taxon>Embryophyta</taxon>
        <taxon>Tracheophyta</taxon>
        <taxon>Spermatophyta</taxon>
        <taxon>Magnoliopsida</taxon>
        <taxon>Liliopsida</taxon>
        <taxon>Araceae</taxon>
        <taxon>Pothoideae</taxon>
        <taxon>Potheae</taxon>
        <taxon>Anthurium</taxon>
    </lineage>
</organism>
<protein>
    <submittedName>
        <fullName evidence="5">Chitin-inducible gibberellin-responsive protein 1</fullName>
    </submittedName>
</protein>
<evidence type="ECO:0000256" key="2">
    <source>
        <dbReference type="ARBA" id="ARBA00023163"/>
    </source>
</evidence>
<feature type="short sequence motif" description="VHIID" evidence="3">
    <location>
        <begin position="308"/>
        <end position="312"/>
    </location>
</feature>
<evidence type="ECO:0000313" key="5">
    <source>
        <dbReference type="EMBL" id="JAT42012.1"/>
    </source>
</evidence>
<feature type="non-terminal residue" evidence="5">
    <location>
        <position position="330"/>
    </location>
</feature>
<keyword evidence="2" id="KW-0804">Transcription</keyword>
<dbReference type="EMBL" id="GDJX01025924">
    <property type="protein sequence ID" value="JAT42012.1"/>
    <property type="molecule type" value="Transcribed_RNA"/>
</dbReference>
<feature type="region of interest" description="Disordered" evidence="4">
    <location>
        <begin position="124"/>
        <end position="190"/>
    </location>
</feature>
<sequence>MDSNQLFRYGVPGHDISFKFYSVGNSAYSQWSNRMKFDLGNSPNSPLSNHFECDTFSALSNNQEHFSSAETLSGISPSPNSSLETEISFTPSSIQESVLVQSPVPRNLSSQSERNALQEIETILMAPDNDEATTSSYPDYNKGKQREVRKSRSRSWSHELPQEHPLVRSPNIVSKHQKVSHGTHPEECHRDKKEIPRGDVKQLLIACAGALFDEKMDYFDMLVEEARKVVSVSGEPIQRLGAYMLEALVARQEPSGATIYRALRFSEPESKDLLAYTQILYDICPYFKFGYMAANGAIAEAVRNADRVHIIDFQIAQGTQWVTLIQALAA</sequence>
<evidence type="ECO:0000256" key="1">
    <source>
        <dbReference type="ARBA" id="ARBA00023015"/>
    </source>
</evidence>
<feature type="region of interest" description="Leucine repeat I (LRI)" evidence="3">
    <location>
        <begin position="198"/>
        <end position="258"/>
    </location>
</feature>
<dbReference type="AlphaFoldDB" id="A0A1D1XHY5"/>